<name>I3XG40_SINF2</name>
<proteinExistence type="predicted"/>
<geneLocation type="plasmid" evidence="3">
    <name>pUSDA257 fragment 1</name>
</geneLocation>
<evidence type="ECO:0000313" key="3">
    <source>
        <dbReference type="Proteomes" id="UP000006180"/>
    </source>
</evidence>
<dbReference type="HOGENOM" id="CLU_3333071_0_0_5"/>
<feature type="region of interest" description="Disordered" evidence="1">
    <location>
        <begin position="1"/>
        <end position="38"/>
    </location>
</feature>
<evidence type="ECO:0000313" key="2">
    <source>
        <dbReference type="EMBL" id="AFL54846.1"/>
    </source>
</evidence>
<gene>
    <name evidence="2" type="ORF">USDA257_p01290</name>
</gene>
<protein>
    <submittedName>
        <fullName evidence="2">Uncharacterized protein</fullName>
    </submittedName>
</protein>
<sequence length="38" mass="3999">MGRVPRNRIQTTSTFPNPDGAKTPLLKTDGAVSSLSIA</sequence>
<dbReference type="AlphaFoldDB" id="I3XG40"/>
<accession>I3XG40</accession>
<evidence type="ECO:0000256" key="1">
    <source>
        <dbReference type="SAM" id="MobiDB-lite"/>
    </source>
</evidence>
<reference evidence="2" key="1">
    <citation type="journal article" date="2012" name="J. Bacteriol.">
        <title>Complete genome sequence of the broad-host-range strain Sinorhizobium fredii USDA257.</title>
        <authorList>
            <person name="Schuldes J."/>
            <person name="Rodriguez Orbegoso M."/>
            <person name="Schmeisser C."/>
            <person name="Krishnan H.B."/>
            <person name="Daniel R."/>
            <person name="Streit W.R."/>
        </authorList>
    </citation>
    <scope>NUCLEOTIDE SEQUENCE [LARGE SCALE GENOMIC DNA]</scope>
    <source>
        <strain evidence="2">USDA 257</strain>
        <plasmid evidence="2">pUSDA257</plasmid>
    </source>
</reference>
<organism evidence="2">
    <name type="scientific">Sinorhizobium fredii (strain USDA 257)</name>
    <dbReference type="NCBI Taxonomy" id="1185652"/>
    <lineage>
        <taxon>Bacteria</taxon>
        <taxon>Pseudomonadati</taxon>
        <taxon>Pseudomonadota</taxon>
        <taxon>Alphaproteobacteria</taxon>
        <taxon>Hyphomicrobiales</taxon>
        <taxon>Rhizobiaceae</taxon>
        <taxon>Sinorhizobium/Ensifer group</taxon>
        <taxon>Sinorhizobium</taxon>
    </lineage>
</organism>
<keyword evidence="2" id="KW-0614">Plasmid</keyword>
<dbReference type="EMBL" id="CP003564">
    <property type="protein sequence ID" value="AFL54846.1"/>
    <property type="molecule type" value="Genomic_DNA"/>
</dbReference>